<keyword evidence="1" id="KW-0472">Membrane</keyword>
<feature type="transmembrane region" description="Helical" evidence="1">
    <location>
        <begin position="81"/>
        <end position="100"/>
    </location>
</feature>
<dbReference type="AlphaFoldDB" id="U5QJE3"/>
<proteinExistence type="predicted"/>
<dbReference type="SUPFAM" id="SSF103473">
    <property type="entry name" value="MFS general substrate transporter"/>
    <property type="match status" value="1"/>
</dbReference>
<dbReference type="Gene3D" id="1.20.1250.20">
    <property type="entry name" value="MFS general substrate transporter like domains"/>
    <property type="match status" value="1"/>
</dbReference>
<dbReference type="eggNOG" id="COG2211">
    <property type="taxonomic scope" value="Bacteria"/>
</dbReference>
<evidence type="ECO:0000313" key="3">
    <source>
        <dbReference type="Proteomes" id="UP000017396"/>
    </source>
</evidence>
<name>U5QJE3_GLOK1</name>
<dbReference type="Proteomes" id="UP000017396">
    <property type="component" value="Chromosome"/>
</dbReference>
<dbReference type="InterPro" id="IPR011701">
    <property type="entry name" value="MFS"/>
</dbReference>
<dbReference type="InterPro" id="IPR036259">
    <property type="entry name" value="MFS_trans_sf"/>
</dbReference>
<dbReference type="OrthoDB" id="457462at2"/>
<dbReference type="HOGENOM" id="CLU_038661_0_0_3"/>
<keyword evidence="1" id="KW-0812">Transmembrane</keyword>
<feature type="transmembrane region" description="Helical" evidence="1">
    <location>
        <begin position="366"/>
        <end position="389"/>
    </location>
</feature>
<feature type="transmembrane region" description="Helical" evidence="1">
    <location>
        <begin position="7"/>
        <end position="28"/>
    </location>
</feature>
<gene>
    <name evidence="2" type="ORF">GKIL_1493</name>
</gene>
<dbReference type="RefSeq" id="WP_023172846.1">
    <property type="nucleotide sequence ID" value="NC_022600.1"/>
</dbReference>
<dbReference type="PANTHER" id="PTHR23528:SF1">
    <property type="entry name" value="MAJOR FACILITATOR SUPERFAMILY (MFS) PROFILE DOMAIN-CONTAINING PROTEIN"/>
    <property type="match status" value="1"/>
</dbReference>
<dbReference type="KEGG" id="glj:GKIL_1493"/>
<reference evidence="2 3" key="1">
    <citation type="journal article" date="2013" name="PLoS ONE">
        <title>Cultivation and Complete Genome Sequencing of Gloeobacter kilaueensis sp. nov., from a Lava Cave in Kilauea Caldera, Hawai'i.</title>
        <authorList>
            <person name="Saw J.H."/>
            <person name="Schatz M."/>
            <person name="Brown M.V."/>
            <person name="Kunkel D.D."/>
            <person name="Foster J.S."/>
            <person name="Shick H."/>
            <person name="Christensen S."/>
            <person name="Hou S."/>
            <person name="Wan X."/>
            <person name="Donachie S.P."/>
        </authorList>
    </citation>
    <scope>NUCLEOTIDE SEQUENCE [LARGE SCALE GENOMIC DNA]</scope>
    <source>
        <strain evidence="3">JS</strain>
    </source>
</reference>
<dbReference type="EMBL" id="CP003587">
    <property type="protein sequence ID" value="AGY57739.1"/>
    <property type="molecule type" value="Genomic_DNA"/>
</dbReference>
<feature type="transmembrane region" description="Helical" evidence="1">
    <location>
        <begin position="106"/>
        <end position="125"/>
    </location>
</feature>
<keyword evidence="1" id="KW-1133">Transmembrane helix</keyword>
<dbReference type="PATRIC" id="fig|1183438.3.peg.1472"/>
<dbReference type="PANTHER" id="PTHR23528">
    <property type="match status" value="1"/>
</dbReference>
<feature type="transmembrane region" description="Helical" evidence="1">
    <location>
        <begin position="251"/>
        <end position="269"/>
    </location>
</feature>
<evidence type="ECO:0000256" key="1">
    <source>
        <dbReference type="SAM" id="Phobius"/>
    </source>
</evidence>
<feature type="transmembrane region" description="Helical" evidence="1">
    <location>
        <begin position="34"/>
        <end position="60"/>
    </location>
</feature>
<feature type="transmembrane region" description="Helical" evidence="1">
    <location>
        <begin position="302"/>
        <end position="324"/>
    </location>
</feature>
<protein>
    <submittedName>
        <fullName evidence="2">Major facilitator transporter</fullName>
    </submittedName>
</protein>
<organism evidence="2 3">
    <name type="scientific">Gloeobacter kilaueensis (strain ATCC BAA-2537 / CCAP 1431/1 / ULC 316 / JS1)</name>
    <dbReference type="NCBI Taxonomy" id="1183438"/>
    <lineage>
        <taxon>Bacteria</taxon>
        <taxon>Bacillati</taxon>
        <taxon>Cyanobacteriota</taxon>
        <taxon>Cyanophyceae</taxon>
        <taxon>Gloeobacterales</taxon>
        <taxon>Gloeobacteraceae</taxon>
        <taxon>Gloeobacter</taxon>
    </lineage>
</organism>
<feature type="transmembrane region" description="Helical" evidence="1">
    <location>
        <begin position="336"/>
        <end position="354"/>
    </location>
</feature>
<evidence type="ECO:0000313" key="2">
    <source>
        <dbReference type="EMBL" id="AGY57739.1"/>
    </source>
</evidence>
<keyword evidence="3" id="KW-1185">Reference proteome</keyword>
<dbReference type="GO" id="GO:0022857">
    <property type="term" value="F:transmembrane transporter activity"/>
    <property type="evidence" value="ECO:0007669"/>
    <property type="project" value="InterPro"/>
</dbReference>
<feature type="transmembrane region" description="Helical" evidence="1">
    <location>
        <begin position="276"/>
        <end position="296"/>
    </location>
</feature>
<feature type="transmembrane region" description="Helical" evidence="1">
    <location>
        <begin position="170"/>
        <end position="193"/>
    </location>
</feature>
<feature type="transmembrane region" description="Helical" evidence="1">
    <location>
        <begin position="137"/>
        <end position="158"/>
    </location>
</feature>
<dbReference type="STRING" id="1183438.GKIL_1493"/>
<sequence length="399" mass="41279">MSAPSVRWLPVFGLGILHSAITLCWVFYNLYLPQLLGAFGFAASAVAMLLVVEGLLGAVLEPVMGALSDRTRRNILTRFSLIAAGVIGASLLFVGIPLFSLSGSTALRWVLPVLLVAWALAMTVFRSPALALLGQYAAPASLPLAAGVLGTLGSLAAASGPATRAYWLSLGPLATFTVGSLALLAGLLVLRWLDNRLPLEMLPTTGPSQSSMPLWLLFVTGLGVTFGFRLLLDGLSRHLTLTGAEPPGGLIPVLFAATALASLPCGALAMRLSGNWLMILGLLAMATFSGLSASITSPTASLGVALALGLAFSFVNNGLFPFALDHVAPERAGLALGLYFGGTALAICLFNAAGPFWKTVAPASCLLFALLSFLFAAACVAAASLLSFLTERSFASQRT</sequence>
<accession>U5QJE3</accession>
<dbReference type="Pfam" id="PF07690">
    <property type="entry name" value="MFS_1"/>
    <property type="match status" value="1"/>
</dbReference>
<feature type="transmembrane region" description="Helical" evidence="1">
    <location>
        <begin position="214"/>
        <end position="231"/>
    </location>
</feature>